<dbReference type="RefSeq" id="WP_008586718.1">
    <property type="nucleotide sequence ID" value="NZ_CP007035.1"/>
</dbReference>
<dbReference type="AlphaFoldDB" id="W0F494"/>
<accession>W0F494</accession>
<protein>
    <submittedName>
        <fullName evidence="1">Uncharacterized protein</fullName>
    </submittedName>
</protein>
<dbReference type="Proteomes" id="UP000003586">
    <property type="component" value="Chromosome"/>
</dbReference>
<dbReference type="STRING" id="929713.NIASO_14770"/>
<name>W0F494_9BACT</name>
<gene>
    <name evidence="1" type="ORF">NIASO_14770</name>
</gene>
<proteinExistence type="predicted"/>
<dbReference type="KEGG" id="nso:NIASO_14770"/>
<evidence type="ECO:0000313" key="2">
    <source>
        <dbReference type="Proteomes" id="UP000003586"/>
    </source>
</evidence>
<dbReference type="EMBL" id="CP007035">
    <property type="protein sequence ID" value="AHF17822.1"/>
    <property type="molecule type" value="Genomic_DNA"/>
</dbReference>
<dbReference type="HOGENOM" id="CLU_1155463_0_0_10"/>
<sequence>MKRSSSVLLILILLAGLIYLFLENKKLREELNDTHFYVSEGSINPDTLNLKYLNYARARAMVDTFAISQYRYITDGLNNDILINTRNNGKPVDSLKTFWDSRLISFSLDSIKKLVYTMDALVKDGKIKKPDGKLVGTSDLGIKMYYAAYPGLEYPPIYNSKDGRHTLILVPAYKDASGYYHDFLPSGKLAQGGFEGHSLLSPAPRKGNAKMMVLSAAAPSAADADGVGLNDGTICPPPNN</sequence>
<organism evidence="1 2">
    <name type="scientific">Niabella soli DSM 19437</name>
    <dbReference type="NCBI Taxonomy" id="929713"/>
    <lineage>
        <taxon>Bacteria</taxon>
        <taxon>Pseudomonadati</taxon>
        <taxon>Bacteroidota</taxon>
        <taxon>Chitinophagia</taxon>
        <taxon>Chitinophagales</taxon>
        <taxon>Chitinophagaceae</taxon>
        <taxon>Niabella</taxon>
    </lineage>
</organism>
<dbReference type="OrthoDB" id="1355945at2"/>
<evidence type="ECO:0000313" key="1">
    <source>
        <dbReference type="EMBL" id="AHF17822.1"/>
    </source>
</evidence>
<reference evidence="1 2" key="1">
    <citation type="submission" date="2013-12" db="EMBL/GenBank/DDBJ databases">
        <authorList>
            <consortium name="DOE Joint Genome Institute"/>
            <person name="Eisen J."/>
            <person name="Huntemann M."/>
            <person name="Han J."/>
            <person name="Chen A."/>
            <person name="Kyrpides N."/>
            <person name="Mavromatis K."/>
            <person name="Markowitz V."/>
            <person name="Palaniappan K."/>
            <person name="Ivanova N."/>
            <person name="Schaumberg A."/>
            <person name="Pati A."/>
            <person name="Liolios K."/>
            <person name="Nordberg H.P."/>
            <person name="Cantor M.N."/>
            <person name="Hua S.X."/>
            <person name="Woyke T."/>
        </authorList>
    </citation>
    <scope>NUCLEOTIDE SEQUENCE [LARGE SCALE GENOMIC DNA]</scope>
    <source>
        <strain evidence="2">DSM 19437</strain>
    </source>
</reference>
<keyword evidence="2" id="KW-1185">Reference proteome</keyword>